<evidence type="ECO:0000313" key="2">
    <source>
        <dbReference type="EMBL" id="AIE98506.1"/>
    </source>
</evidence>
<dbReference type="Gene3D" id="3.40.1350.10">
    <property type="match status" value="1"/>
</dbReference>
<dbReference type="AlphaFoldDB" id="A0A075G995"/>
<dbReference type="GO" id="GO:0008821">
    <property type="term" value="F:crossover junction DNA endonuclease activity"/>
    <property type="evidence" value="ECO:0007669"/>
    <property type="project" value="UniProtKB-EC"/>
</dbReference>
<evidence type="ECO:0000256" key="1">
    <source>
        <dbReference type="ARBA" id="ARBA00029354"/>
    </source>
</evidence>
<dbReference type="GO" id="GO:0003676">
    <property type="term" value="F:nucleic acid binding"/>
    <property type="evidence" value="ECO:0007669"/>
    <property type="project" value="InterPro"/>
</dbReference>
<reference evidence="2" key="1">
    <citation type="journal article" date="2014" name="Genome Biol. Evol.">
        <title>Pangenome evidence for extensive interdomain horizontal transfer affecting lineage core and shell genes in uncultured planktonic thaumarchaeota and euryarchaeota.</title>
        <authorList>
            <person name="Deschamps P."/>
            <person name="Zivanovic Y."/>
            <person name="Moreira D."/>
            <person name="Rodriguez-Valera F."/>
            <person name="Lopez-Garcia P."/>
        </authorList>
    </citation>
    <scope>NUCLEOTIDE SEQUENCE</scope>
</reference>
<dbReference type="SUPFAM" id="SSF52980">
    <property type="entry name" value="Restriction endonuclease-like"/>
    <property type="match status" value="1"/>
</dbReference>
<dbReference type="InterPro" id="IPR011335">
    <property type="entry name" value="Restrct_endonuc-II-like"/>
</dbReference>
<dbReference type="EMBL" id="KF900537">
    <property type="protein sequence ID" value="AIE98506.1"/>
    <property type="molecule type" value="Genomic_DNA"/>
</dbReference>
<organism evidence="2">
    <name type="scientific">uncultured marine group II/III euryarchaeote KM3_05_H10</name>
    <dbReference type="NCBI Taxonomy" id="1457839"/>
    <lineage>
        <taxon>Archaea</taxon>
        <taxon>Methanobacteriati</taxon>
        <taxon>Methanobacteriota</taxon>
        <taxon>environmental samples</taxon>
    </lineage>
</organism>
<accession>A0A075G995</accession>
<dbReference type="InterPro" id="IPR002732">
    <property type="entry name" value="Hjc"/>
</dbReference>
<protein>
    <submittedName>
        <fullName evidence="2">Putative holliday junction resolvase Hjc</fullName>
    </submittedName>
</protein>
<dbReference type="Pfam" id="PF01870">
    <property type="entry name" value="Hjc"/>
    <property type="match status" value="1"/>
</dbReference>
<name>A0A075G995_9EURY</name>
<sequence length="188" mass="21417">MQVIRRPFLVVRAAGSGVGGAGDLLAIRGDVSFPIEVKANKERRIYLSGRTWEQYEELKRAGETCGLLPIYAYRLKGVRGDSWRILRVETTTLQGRLAVIANRIPALPLTRNGRPFLDWDAGLPLHRFLSLLCRDEESYEATATSLRARNNAWLEREERVRSEAEEETAVVPEALAPADEWVRRFRRN</sequence>
<comment type="catalytic activity">
    <reaction evidence="1">
        <text>Endonucleolytic cleavage at a junction such as a reciprocal single-stranded crossover between two homologous DNA duplexes (Holliday junction).</text>
        <dbReference type="EC" id="3.1.21.10"/>
    </reaction>
</comment>
<dbReference type="InterPro" id="IPR011856">
    <property type="entry name" value="tRNA_endonuc-like_dom_sf"/>
</dbReference>
<proteinExistence type="predicted"/>